<proteinExistence type="inferred from homology"/>
<dbReference type="Proteomes" id="UP000588017">
    <property type="component" value="Unassembled WGS sequence"/>
</dbReference>
<feature type="transmembrane region" description="Helical" evidence="3">
    <location>
        <begin position="20"/>
        <end position="42"/>
    </location>
</feature>
<protein>
    <submittedName>
        <fullName evidence="5">Lipopolysaccharide/colanic/teichoic acid biosynthesis glycosyltransferase</fullName>
    </submittedName>
</protein>
<reference evidence="5 6" key="1">
    <citation type="submission" date="2020-08" db="EMBL/GenBank/DDBJ databases">
        <title>Genomic Encyclopedia of Type Strains, Phase IV (KMG-IV): sequencing the most valuable type-strain genomes for metagenomic binning, comparative biology and taxonomic classification.</title>
        <authorList>
            <person name="Goeker M."/>
        </authorList>
    </citation>
    <scope>NUCLEOTIDE SEQUENCE [LARGE SCALE GENOMIC DNA]</scope>
    <source>
        <strain evidence="5 6">DSM 101465</strain>
    </source>
</reference>
<dbReference type="GO" id="GO:0016780">
    <property type="term" value="F:phosphotransferase activity, for other substituted phosphate groups"/>
    <property type="evidence" value="ECO:0007669"/>
    <property type="project" value="TreeGrafter"/>
</dbReference>
<keyword evidence="3" id="KW-0812">Transmembrane</keyword>
<dbReference type="Pfam" id="PF02397">
    <property type="entry name" value="Bac_transf"/>
    <property type="match status" value="1"/>
</dbReference>
<comment type="caution">
    <text evidence="5">The sequence shown here is derived from an EMBL/GenBank/DDBJ whole genome shotgun (WGS) entry which is preliminary data.</text>
</comment>
<comment type="similarity">
    <text evidence="1">Belongs to the bacterial sugar transferase family.</text>
</comment>
<keyword evidence="5" id="KW-0808">Transferase</keyword>
<dbReference type="RefSeq" id="WP_183335006.1">
    <property type="nucleotide sequence ID" value="NZ_BMHX01000005.1"/>
</dbReference>
<keyword evidence="3" id="KW-0472">Membrane</keyword>
<evidence type="ECO:0000259" key="4">
    <source>
        <dbReference type="Pfam" id="PF02397"/>
    </source>
</evidence>
<keyword evidence="6" id="KW-1185">Reference proteome</keyword>
<dbReference type="AlphaFoldDB" id="A0A841K765"/>
<dbReference type="InterPro" id="IPR003362">
    <property type="entry name" value="Bact_transf"/>
</dbReference>
<gene>
    <name evidence="5" type="ORF">HNQ73_002305</name>
</gene>
<evidence type="ECO:0000256" key="1">
    <source>
        <dbReference type="ARBA" id="ARBA00006464"/>
    </source>
</evidence>
<feature type="domain" description="Bacterial sugar transferase" evidence="4">
    <location>
        <begin position="15"/>
        <end position="204"/>
    </location>
</feature>
<name>A0A841K765_9HYPH</name>
<evidence type="ECO:0000313" key="5">
    <source>
        <dbReference type="EMBL" id="MBB6168668.1"/>
    </source>
</evidence>
<sequence length="229" mass="25300">MTTNRSGSYPAGLARLFDIVFASLGLVVLSPVIVLVSIAIVAETGWPILFAQTRLGVGGRHFRMYKFRKFRPDTGKSLPLTMQADDRMTKVGRFLAKSKLDEVPQLFNILRGEMAVVGPRPESLELADCFTDATRPVLAHKPGIFGPSQWAFRNESALYPPDVDPVAFYRQTLFPAKARLDLSYYPERTLVSDMKWIVLCCLAILGIGSEPERAIAAAGVTDGPELRLQ</sequence>
<evidence type="ECO:0000256" key="2">
    <source>
        <dbReference type="ARBA" id="ARBA00023169"/>
    </source>
</evidence>
<dbReference type="EMBL" id="JACHEH010000005">
    <property type="protein sequence ID" value="MBB6168668.1"/>
    <property type="molecule type" value="Genomic_DNA"/>
</dbReference>
<accession>A0A841K765</accession>
<dbReference type="PANTHER" id="PTHR30576:SF20">
    <property type="entry name" value="QUINOVOSAMINEPHOSPHOTRANSFERAE-RELATED"/>
    <property type="match status" value="1"/>
</dbReference>
<dbReference type="PANTHER" id="PTHR30576">
    <property type="entry name" value="COLANIC BIOSYNTHESIS UDP-GLUCOSE LIPID CARRIER TRANSFERASE"/>
    <property type="match status" value="1"/>
</dbReference>
<organism evidence="5 6">
    <name type="scientific">Chelatococcus composti</name>
    <dbReference type="NCBI Taxonomy" id="1743235"/>
    <lineage>
        <taxon>Bacteria</taxon>
        <taxon>Pseudomonadati</taxon>
        <taxon>Pseudomonadota</taxon>
        <taxon>Alphaproteobacteria</taxon>
        <taxon>Hyphomicrobiales</taxon>
        <taxon>Chelatococcaceae</taxon>
        <taxon>Chelatococcus</taxon>
    </lineage>
</organism>
<evidence type="ECO:0000313" key="6">
    <source>
        <dbReference type="Proteomes" id="UP000588017"/>
    </source>
</evidence>
<keyword evidence="3" id="KW-1133">Transmembrane helix</keyword>
<keyword evidence="2" id="KW-0270">Exopolysaccharide synthesis</keyword>
<dbReference type="GO" id="GO:0000271">
    <property type="term" value="P:polysaccharide biosynthetic process"/>
    <property type="evidence" value="ECO:0007669"/>
    <property type="project" value="UniProtKB-KW"/>
</dbReference>
<evidence type="ECO:0000256" key="3">
    <source>
        <dbReference type="SAM" id="Phobius"/>
    </source>
</evidence>